<dbReference type="Pfam" id="PF02269">
    <property type="entry name" value="TFIID-18kDa"/>
    <property type="match status" value="1"/>
</dbReference>
<feature type="compositionally biased region" description="Polar residues" evidence="7">
    <location>
        <begin position="583"/>
        <end position="599"/>
    </location>
</feature>
<feature type="compositionally biased region" description="Basic and acidic residues" evidence="7">
    <location>
        <begin position="305"/>
        <end position="322"/>
    </location>
</feature>
<comment type="caution">
    <text evidence="8">The sequence shown here is derived from an EMBL/GenBank/DDBJ whole genome shotgun (WGS) entry which is preliminary data.</text>
</comment>
<evidence type="ECO:0000256" key="4">
    <source>
        <dbReference type="ARBA" id="ARBA00023163"/>
    </source>
</evidence>
<evidence type="ECO:0000256" key="5">
    <source>
        <dbReference type="ARBA" id="ARBA00023242"/>
    </source>
</evidence>
<dbReference type="CDD" id="cd22926">
    <property type="entry name" value="HFD_SPT3"/>
    <property type="match status" value="1"/>
</dbReference>
<evidence type="ECO:0000256" key="1">
    <source>
        <dbReference type="ARBA" id="ARBA00004123"/>
    </source>
</evidence>
<name>A0A177TQT1_9BASI</name>
<feature type="region of interest" description="Disordered" evidence="7">
    <location>
        <begin position="1"/>
        <end position="46"/>
    </location>
</feature>
<keyword evidence="4" id="KW-0804">Transcription</keyword>
<proteinExistence type="inferred from homology"/>
<comment type="subcellular location">
    <subcellularLocation>
        <location evidence="1">Nucleus</location>
    </subcellularLocation>
</comment>
<evidence type="ECO:0000313" key="9">
    <source>
        <dbReference type="Proteomes" id="UP000077521"/>
    </source>
</evidence>
<dbReference type="GO" id="GO:0005634">
    <property type="term" value="C:nucleus"/>
    <property type="evidence" value="ECO:0007669"/>
    <property type="project" value="UniProtKB-SubCell"/>
</dbReference>
<protein>
    <recommendedName>
        <fullName evidence="10">Transcription initiation protein SPT3</fullName>
    </recommendedName>
</protein>
<dbReference type="SUPFAM" id="SSF47113">
    <property type="entry name" value="Histone-fold"/>
    <property type="match status" value="1"/>
</dbReference>
<dbReference type="GO" id="GO:0006366">
    <property type="term" value="P:transcription by RNA polymerase II"/>
    <property type="evidence" value="ECO:0007669"/>
    <property type="project" value="InterPro"/>
</dbReference>
<dbReference type="InterPro" id="IPR009072">
    <property type="entry name" value="Histone-fold"/>
</dbReference>
<dbReference type="FunFam" id="1.10.20.10:FF:000023">
    <property type="entry name" value="transcription initiation protein SPT3 homolog"/>
    <property type="match status" value="1"/>
</dbReference>
<comment type="similarity">
    <text evidence="6">Belongs to the SPT3 family.</text>
</comment>
<dbReference type="PANTHER" id="PTHR11380">
    <property type="entry name" value="TRANSCRIPTION INITIATION FACTOR TFIID/SUPT3-RELATED"/>
    <property type="match status" value="1"/>
</dbReference>
<organism evidence="8 9">
    <name type="scientific">Tilletia indica</name>
    <dbReference type="NCBI Taxonomy" id="43049"/>
    <lineage>
        <taxon>Eukaryota</taxon>
        <taxon>Fungi</taxon>
        <taxon>Dikarya</taxon>
        <taxon>Basidiomycota</taxon>
        <taxon>Ustilaginomycotina</taxon>
        <taxon>Exobasidiomycetes</taxon>
        <taxon>Tilletiales</taxon>
        <taxon>Tilletiaceae</taxon>
        <taxon>Tilletia</taxon>
    </lineage>
</organism>
<feature type="compositionally biased region" description="Acidic residues" evidence="7">
    <location>
        <begin position="554"/>
        <end position="574"/>
    </location>
</feature>
<sequence>MASAVDSGAGGSIAAGEDSGLNGGAGGGGGTAGPSSEPLLLPGDAPPAYQYSQEISQMMFVFGDIEDPPDDVLKLIEDIVRTQVVEMIIQSRRIAQRRASRTLSPEDLIFLIRYDRAKVNRLRIYLSWREVRKKAKESDDVGGGAAGDAELEDAGAMDALKTRKLNVKLPWELSTIFSEHLRPLAGDDADEEDEDDIEAHEDSLTRLKEADEATRRMTREEYVHYSECRQASFTFKKSKRFRDFINAPAYLDGSKPNDDIIDILGFLAFEVVRELCEGALEVQKELQETARILAERKALAAEALKHTQREKGTRQIWAEKKASSSSAATTTETKSDVALIAGPSSSPTAQRTSAGKTGSPKSKSVEQGSSIVDTPPSSILKIPGTNGPKPVSSTSTAEEANNASQETGGNRPRKRARFTEPAEQSSHGEPLPTSSAASTGPFASPAANFDRGTPLSSSRAHDSFELPPQLSSLFLPRPGVAADPNDASTFCALFAPAAGGNLFDGSSTNVSPSPSPAMSSIGQFGGPSVAVAVAQSGNGSPALLSKKRARSGEENGEGDEDADGGSDADDAEEAETGKEMIGSVNTNGGEESATGTNKTGVGATTDAKRGGKVKQDAEGGSGKGGEATDAGGQADDNNDDNAASSSRRQKPPPPQLAISHIYEAFARLQRRRTALAGSARTGGTGGLRRTRMFVI</sequence>
<keyword evidence="3" id="KW-0010">Activator</keyword>
<dbReference type="GO" id="GO:0046982">
    <property type="term" value="F:protein heterodimerization activity"/>
    <property type="evidence" value="ECO:0007669"/>
    <property type="project" value="InterPro"/>
</dbReference>
<keyword evidence="2" id="KW-0805">Transcription regulation</keyword>
<keyword evidence="5" id="KW-0539">Nucleus</keyword>
<feature type="compositionally biased region" description="Low complexity" evidence="7">
    <location>
        <begin position="323"/>
        <end position="332"/>
    </location>
</feature>
<reference evidence="8" key="1">
    <citation type="submission" date="2016-04" db="EMBL/GenBank/DDBJ databases">
        <authorList>
            <person name="Nguyen H.D."/>
            <person name="Samba Siva P."/>
            <person name="Cullis J."/>
            <person name="Levesque C.A."/>
            <person name="Hambleton S."/>
        </authorList>
    </citation>
    <scope>NUCLEOTIDE SEQUENCE</scope>
    <source>
        <strain evidence="8">DAOMC 236416</strain>
    </source>
</reference>
<accession>A0A177TQT1</accession>
<evidence type="ECO:0008006" key="10">
    <source>
        <dbReference type="Google" id="ProtNLM"/>
    </source>
</evidence>
<dbReference type="PANTHER" id="PTHR11380:SF16">
    <property type="entry name" value="TRANSCRIPTION INITIATION PROTEIN SPT3 HOMOLOG"/>
    <property type="match status" value="1"/>
</dbReference>
<dbReference type="EMBL" id="LWDF02000381">
    <property type="protein sequence ID" value="KAE8249561.1"/>
    <property type="molecule type" value="Genomic_DNA"/>
</dbReference>
<gene>
    <name evidence="8" type="ORF">A4X13_0g5165</name>
</gene>
<dbReference type="InterPro" id="IPR003195">
    <property type="entry name" value="TFIID_TAF13"/>
</dbReference>
<dbReference type="Proteomes" id="UP000077521">
    <property type="component" value="Unassembled WGS sequence"/>
</dbReference>
<dbReference type="Gene3D" id="1.10.20.10">
    <property type="entry name" value="Histone, subunit A"/>
    <property type="match status" value="1"/>
</dbReference>
<evidence type="ECO:0000256" key="7">
    <source>
        <dbReference type="SAM" id="MobiDB-lite"/>
    </source>
</evidence>
<evidence type="ECO:0000256" key="2">
    <source>
        <dbReference type="ARBA" id="ARBA00023015"/>
    </source>
</evidence>
<evidence type="ECO:0000256" key="3">
    <source>
        <dbReference type="ARBA" id="ARBA00023159"/>
    </source>
</evidence>
<dbReference type="GO" id="GO:0000124">
    <property type="term" value="C:SAGA complex"/>
    <property type="evidence" value="ECO:0007669"/>
    <property type="project" value="UniProtKB-ARBA"/>
</dbReference>
<feature type="compositionally biased region" description="Basic and acidic residues" evidence="7">
    <location>
        <begin position="606"/>
        <end position="617"/>
    </location>
</feature>
<feature type="compositionally biased region" description="Polar residues" evidence="7">
    <location>
        <begin position="391"/>
        <end position="408"/>
    </location>
</feature>
<dbReference type="GO" id="GO:0003712">
    <property type="term" value="F:transcription coregulator activity"/>
    <property type="evidence" value="ECO:0007669"/>
    <property type="project" value="TreeGrafter"/>
</dbReference>
<evidence type="ECO:0000313" key="8">
    <source>
        <dbReference type="EMBL" id="KAE8249561.1"/>
    </source>
</evidence>
<reference evidence="8" key="2">
    <citation type="journal article" date="2019" name="IMA Fungus">
        <title>Genome sequencing and comparison of five Tilletia species to identify candidate genes for the detection of regulated species infecting wheat.</title>
        <authorList>
            <person name="Nguyen H.D.T."/>
            <person name="Sultana T."/>
            <person name="Kesanakurti P."/>
            <person name="Hambleton S."/>
        </authorList>
    </citation>
    <scope>NUCLEOTIDE SEQUENCE</scope>
    <source>
        <strain evidence="8">DAOMC 236416</strain>
    </source>
</reference>
<feature type="region of interest" description="Disordered" evidence="7">
    <location>
        <begin position="305"/>
        <end position="464"/>
    </location>
</feature>
<feature type="compositionally biased region" description="Gly residues" evidence="7">
    <location>
        <begin position="21"/>
        <end position="32"/>
    </location>
</feature>
<feature type="region of interest" description="Disordered" evidence="7">
    <location>
        <begin position="501"/>
        <end position="657"/>
    </location>
</feature>
<keyword evidence="9" id="KW-1185">Reference proteome</keyword>
<feature type="compositionally biased region" description="Polar residues" evidence="7">
    <location>
        <begin position="504"/>
        <end position="522"/>
    </location>
</feature>
<feature type="compositionally biased region" description="Polar residues" evidence="7">
    <location>
        <begin position="422"/>
        <end position="438"/>
    </location>
</feature>
<dbReference type="AlphaFoldDB" id="A0A177TQT1"/>
<feature type="compositionally biased region" description="Polar residues" evidence="7">
    <location>
        <begin position="343"/>
        <end position="377"/>
    </location>
</feature>
<dbReference type="GO" id="GO:0006357">
    <property type="term" value="P:regulation of transcription by RNA polymerase II"/>
    <property type="evidence" value="ECO:0007669"/>
    <property type="project" value="UniProtKB-ARBA"/>
</dbReference>
<evidence type="ECO:0000256" key="6">
    <source>
        <dbReference type="ARBA" id="ARBA00061274"/>
    </source>
</evidence>